<gene>
    <name evidence="3" type="ORF">FCALED_LOCUS4941</name>
</gene>
<evidence type="ECO:0000256" key="1">
    <source>
        <dbReference type="RuleBase" id="RU000487"/>
    </source>
</evidence>
<dbReference type="Gene3D" id="3.30.420.40">
    <property type="match status" value="3"/>
</dbReference>
<dbReference type="AlphaFoldDB" id="A0A9N9AAR9"/>
<dbReference type="SUPFAM" id="SSF53067">
    <property type="entry name" value="Actin-like ATPase domain"/>
    <property type="match status" value="2"/>
</dbReference>
<evidence type="ECO:0000313" key="3">
    <source>
        <dbReference type="EMBL" id="CAG8526049.1"/>
    </source>
</evidence>
<dbReference type="OrthoDB" id="74201at2759"/>
<dbReference type="InterPro" id="IPR043129">
    <property type="entry name" value="ATPase_NBD"/>
</dbReference>
<dbReference type="Pfam" id="PF00022">
    <property type="entry name" value="Actin"/>
    <property type="match status" value="1"/>
</dbReference>
<feature type="region of interest" description="Disordered" evidence="2">
    <location>
        <begin position="52"/>
        <end position="80"/>
    </location>
</feature>
<dbReference type="Proteomes" id="UP000789570">
    <property type="component" value="Unassembled WGS sequence"/>
</dbReference>
<dbReference type="Gene3D" id="3.90.640.10">
    <property type="entry name" value="Actin, Chain A, domain 4"/>
    <property type="match status" value="1"/>
</dbReference>
<accession>A0A9N9AAR9</accession>
<protein>
    <submittedName>
        <fullName evidence="3">10507_t:CDS:1</fullName>
    </submittedName>
</protein>
<comment type="similarity">
    <text evidence="1">Belongs to the actin family.</text>
</comment>
<dbReference type="PANTHER" id="PTHR11937">
    <property type="entry name" value="ACTIN"/>
    <property type="match status" value="1"/>
</dbReference>
<dbReference type="CDD" id="cd10208">
    <property type="entry name" value="ASKHA_NBD_ScArp9-like"/>
    <property type="match status" value="1"/>
</dbReference>
<dbReference type="SMART" id="SM00268">
    <property type="entry name" value="ACTIN"/>
    <property type="match status" value="1"/>
</dbReference>
<reference evidence="3" key="1">
    <citation type="submission" date="2021-06" db="EMBL/GenBank/DDBJ databases">
        <authorList>
            <person name="Kallberg Y."/>
            <person name="Tangrot J."/>
            <person name="Rosling A."/>
        </authorList>
    </citation>
    <scope>NUCLEOTIDE SEQUENCE</scope>
    <source>
        <strain evidence="3">UK204</strain>
    </source>
</reference>
<dbReference type="InterPro" id="IPR004000">
    <property type="entry name" value="Actin"/>
</dbReference>
<organism evidence="3 4">
    <name type="scientific">Funneliformis caledonium</name>
    <dbReference type="NCBI Taxonomy" id="1117310"/>
    <lineage>
        <taxon>Eukaryota</taxon>
        <taxon>Fungi</taxon>
        <taxon>Fungi incertae sedis</taxon>
        <taxon>Mucoromycota</taxon>
        <taxon>Glomeromycotina</taxon>
        <taxon>Glomeromycetes</taxon>
        <taxon>Glomerales</taxon>
        <taxon>Glomeraceae</taxon>
        <taxon>Funneliformis</taxon>
    </lineage>
</organism>
<name>A0A9N9AAR9_9GLOM</name>
<evidence type="ECO:0000313" key="4">
    <source>
        <dbReference type="Proteomes" id="UP000789570"/>
    </source>
</evidence>
<dbReference type="PRINTS" id="PR00190">
    <property type="entry name" value="ACTIN"/>
</dbReference>
<dbReference type="EMBL" id="CAJVPQ010001006">
    <property type="protein sequence ID" value="CAG8526049.1"/>
    <property type="molecule type" value="Genomic_DNA"/>
</dbReference>
<comment type="caution">
    <text evidence="3">The sequence shown here is derived from an EMBL/GenBank/DDBJ whole genome shotgun (WGS) entry which is preliminary data.</text>
</comment>
<sequence>MHFTLKEESYVIIDNGSWRIKAGIGVTDTNQFPSVLLQTEVGKLPEIEVEKQSSEISQVSENTKQTAPNSPEKSEKDAPIKTAKGPKYVCGMQLKELKEQHKGKFVTSFPIKRGNIENWDELEALWRHILLKEFNIKRSRNECPVIVTVPSTWNKVQYERIALIFFETFNSPGLYIANQALMSLYGCGNISGLVVDIGYGKTEITPILECSIQHHAIQIVPIGGQDFDEYFHSLLLLDTQFLEEYGETPDKDFARALKESICEVLLDTNNLEDKPVRMELEYHGKKFTVGPERFHVAEPIFDTMLINRQGVLSLTEAIYLAIYSCEPDKRNTLWENIVLTGGSSLMKGLKERIKNDLAPYFTFSDNTGEYQVKEAKFLKVPDYFTNLKDRQDLAGFLGASITAKLSFPDPKSFINKVDYNEHGPSVIHTKSY</sequence>
<feature type="compositionally biased region" description="Polar residues" evidence="2">
    <location>
        <begin position="54"/>
        <end position="71"/>
    </location>
</feature>
<keyword evidence="4" id="KW-1185">Reference proteome</keyword>
<evidence type="ECO:0000256" key="2">
    <source>
        <dbReference type="SAM" id="MobiDB-lite"/>
    </source>
</evidence>
<proteinExistence type="inferred from homology"/>